<dbReference type="PANTHER" id="PTHR24089">
    <property type="entry name" value="SOLUTE CARRIER FAMILY 25"/>
    <property type="match status" value="1"/>
</dbReference>
<keyword evidence="4" id="KW-0677">Repeat</keyword>
<evidence type="ECO:0000256" key="6">
    <source>
        <dbReference type="PROSITE-ProRule" id="PRU00282"/>
    </source>
</evidence>
<dbReference type="PROSITE" id="PS50920">
    <property type="entry name" value="SOLCAR"/>
    <property type="match status" value="3"/>
</dbReference>
<feature type="repeat" description="Solcar" evidence="6">
    <location>
        <begin position="51"/>
        <end position="137"/>
    </location>
</feature>
<organism evidence="8 9">
    <name type="scientific">Ceratopteris richardii</name>
    <name type="common">Triangle waterfern</name>
    <dbReference type="NCBI Taxonomy" id="49495"/>
    <lineage>
        <taxon>Eukaryota</taxon>
        <taxon>Viridiplantae</taxon>
        <taxon>Streptophyta</taxon>
        <taxon>Embryophyta</taxon>
        <taxon>Tracheophyta</taxon>
        <taxon>Polypodiopsida</taxon>
        <taxon>Polypodiidae</taxon>
        <taxon>Polypodiales</taxon>
        <taxon>Pteridineae</taxon>
        <taxon>Pteridaceae</taxon>
        <taxon>Parkerioideae</taxon>
        <taxon>Ceratopteris</taxon>
    </lineage>
</organism>
<evidence type="ECO:0000313" key="9">
    <source>
        <dbReference type="Proteomes" id="UP000825935"/>
    </source>
</evidence>
<feature type="repeat" description="Solcar" evidence="6">
    <location>
        <begin position="266"/>
        <end position="355"/>
    </location>
</feature>
<keyword evidence="2 7" id="KW-0813">Transport</keyword>
<dbReference type="AlphaFoldDB" id="A0A8T2QRE2"/>
<gene>
    <name evidence="8" type="ORF">KP509_32G012600</name>
</gene>
<comment type="subcellular location">
    <subcellularLocation>
        <location evidence="1">Membrane</location>
        <topology evidence="1">Multi-pass membrane protein</topology>
    </subcellularLocation>
</comment>
<dbReference type="GO" id="GO:0055085">
    <property type="term" value="P:transmembrane transport"/>
    <property type="evidence" value="ECO:0007669"/>
    <property type="project" value="InterPro"/>
</dbReference>
<evidence type="ECO:0000256" key="1">
    <source>
        <dbReference type="ARBA" id="ARBA00004141"/>
    </source>
</evidence>
<dbReference type="Pfam" id="PF00153">
    <property type="entry name" value="Mito_carr"/>
    <property type="match status" value="3"/>
</dbReference>
<name>A0A8T2QRE2_CERRI</name>
<comment type="caution">
    <text evidence="8">The sequence shown here is derived from an EMBL/GenBank/DDBJ whole genome shotgun (WGS) entry which is preliminary data.</text>
</comment>
<evidence type="ECO:0000313" key="8">
    <source>
        <dbReference type="EMBL" id="KAH7286559.1"/>
    </source>
</evidence>
<proteinExistence type="inferred from homology"/>
<keyword evidence="3 6" id="KW-0812">Transmembrane</keyword>
<evidence type="ECO:0000256" key="7">
    <source>
        <dbReference type="RuleBase" id="RU000488"/>
    </source>
</evidence>
<keyword evidence="5 6" id="KW-0472">Membrane</keyword>
<reference evidence="8" key="1">
    <citation type="submission" date="2021-08" db="EMBL/GenBank/DDBJ databases">
        <title>WGS assembly of Ceratopteris richardii.</title>
        <authorList>
            <person name="Marchant D.B."/>
            <person name="Chen G."/>
            <person name="Jenkins J."/>
            <person name="Shu S."/>
            <person name="Leebens-Mack J."/>
            <person name="Grimwood J."/>
            <person name="Schmutz J."/>
            <person name="Soltis P."/>
            <person name="Soltis D."/>
            <person name="Chen Z.-H."/>
        </authorList>
    </citation>
    <scope>NUCLEOTIDE SEQUENCE</scope>
    <source>
        <strain evidence="8">Whitten #5841</strain>
        <tissue evidence="8">Leaf</tissue>
    </source>
</reference>
<evidence type="ECO:0000256" key="3">
    <source>
        <dbReference type="ARBA" id="ARBA00022692"/>
    </source>
</evidence>
<dbReference type="EMBL" id="CM035437">
    <property type="protein sequence ID" value="KAH7286559.1"/>
    <property type="molecule type" value="Genomic_DNA"/>
</dbReference>
<dbReference type="GO" id="GO:0016020">
    <property type="term" value="C:membrane"/>
    <property type="evidence" value="ECO:0007669"/>
    <property type="project" value="UniProtKB-SubCell"/>
</dbReference>
<dbReference type="OMA" id="KMAPMVA"/>
<accession>A0A8T2QRE2</accession>
<sequence length="370" mass="40223">MAQGQQAIRPPSDLQSVQSVLPPFDQHANSHSQPIDMTSVGAAYNLIDNIPTFMKELIAGGAAGGFAKTVVAPLERTKILYQTQYATFRSLGVTQTLLFIHRREGFLGFYRGNGAGVVRIVPYAALHFMAYEQYRRLIVDNWPDWTPPGALVDLMAGSLAGGTAVLCTYPLDLVRTTLAYQEGGSLCGCSMAVCASIAILMVRDPTRSFQAYTGIRDVFYKVVKANGVRGLYGGIGPTLCGIVPYAGLKFFVYERLKGCLSDEQQNNVFMKLACGAAAGMVGQTFTYPLDVVRRQMQVQAVGFSNQKYKGTLDGLVAITKAHGVKQLFAGLSINYIKLVPSVAIGFAAYDIVKSWLRVPSREGSRKERTS</sequence>
<keyword evidence="9" id="KW-1185">Reference proteome</keyword>
<evidence type="ECO:0008006" key="10">
    <source>
        <dbReference type="Google" id="ProtNLM"/>
    </source>
</evidence>
<dbReference type="OrthoDB" id="270584at2759"/>
<dbReference type="SUPFAM" id="SSF103506">
    <property type="entry name" value="Mitochondrial carrier"/>
    <property type="match status" value="1"/>
</dbReference>
<dbReference type="PRINTS" id="PR00926">
    <property type="entry name" value="MITOCARRIER"/>
</dbReference>
<evidence type="ECO:0000256" key="2">
    <source>
        <dbReference type="ARBA" id="ARBA00022448"/>
    </source>
</evidence>
<dbReference type="InterPro" id="IPR023395">
    <property type="entry name" value="MCP_dom_sf"/>
</dbReference>
<dbReference type="InterPro" id="IPR018108">
    <property type="entry name" value="MCP_transmembrane"/>
</dbReference>
<dbReference type="Gene3D" id="1.50.40.10">
    <property type="entry name" value="Mitochondrial carrier domain"/>
    <property type="match status" value="1"/>
</dbReference>
<evidence type="ECO:0000256" key="4">
    <source>
        <dbReference type="ARBA" id="ARBA00022737"/>
    </source>
</evidence>
<protein>
    <recommendedName>
        <fullName evidence="10">Mitochondrial carrier protein</fullName>
    </recommendedName>
</protein>
<dbReference type="InterPro" id="IPR002067">
    <property type="entry name" value="MCP"/>
</dbReference>
<comment type="similarity">
    <text evidence="7">Belongs to the mitochondrial carrier (TC 2.A.29) family.</text>
</comment>
<evidence type="ECO:0000256" key="5">
    <source>
        <dbReference type="ARBA" id="ARBA00023136"/>
    </source>
</evidence>
<dbReference type="Proteomes" id="UP000825935">
    <property type="component" value="Chromosome 32"/>
</dbReference>
<feature type="repeat" description="Solcar" evidence="6">
    <location>
        <begin position="148"/>
        <end position="259"/>
    </location>
</feature>